<feature type="domain" description="Response regulatory" evidence="11">
    <location>
        <begin position="883"/>
        <end position="999"/>
    </location>
</feature>
<dbReference type="Gene3D" id="3.40.50.2300">
    <property type="match status" value="3"/>
</dbReference>
<keyword evidence="3 7" id="KW-0597">Phosphoprotein</keyword>
<feature type="modified residue" description="4-aspartylphosphate" evidence="7">
    <location>
        <position position="1084"/>
    </location>
</feature>
<evidence type="ECO:0000313" key="14">
    <source>
        <dbReference type="Proteomes" id="UP000198717"/>
    </source>
</evidence>
<organism evidence="12 15">
    <name type="scientific">Myxococcus virescens</name>
    <dbReference type="NCBI Taxonomy" id="83456"/>
    <lineage>
        <taxon>Bacteria</taxon>
        <taxon>Pseudomonadati</taxon>
        <taxon>Myxococcota</taxon>
        <taxon>Myxococcia</taxon>
        <taxon>Myxococcales</taxon>
        <taxon>Cystobacterineae</taxon>
        <taxon>Myxococcaceae</taxon>
        <taxon>Myxococcus</taxon>
    </lineage>
</organism>
<evidence type="ECO:0000256" key="1">
    <source>
        <dbReference type="ARBA" id="ARBA00000085"/>
    </source>
</evidence>
<evidence type="ECO:0000313" key="15">
    <source>
        <dbReference type="Proteomes" id="UP000321224"/>
    </source>
</evidence>
<dbReference type="SMART" id="SM00387">
    <property type="entry name" value="HATPase_c"/>
    <property type="match status" value="1"/>
</dbReference>
<dbReference type="PRINTS" id="PR00344">
    <property type="entry name" value="BCTRLSENSOR"/>
</dbReference>
<dbReference type="SUPFAM" id="SSF52172">
    <property type="entry name" value="CheY-like"/>
    <property type="match status" value="3"/>
</dbReference>
<dbReference type="GO" id="GO:0000155">
    <property type="term" value="F:phosphorelay sensor kinase activity"/>
    <property type="evidence" value="ECO:0007669"/>
    <property type="project" value="InterPro"/>
</dbReference>
<dbReference type="Proteomes" id="UP000198717">
    <property type="component" value="Unassembled WGS sequence"/>
</dbReference>
<evidence type="ECO:0000256" key="8">
    <source>
        <dbReference type="SAM" id="Coils"/>
    </source>
</evidence>
<name>A0A511HI34_9BACT</name>
<dbReference type="PROSITE" id="PS50109">
    <property type="entry name" value="HIS_KIN"/>
    <property type="match status" value="1"/>
</dbReference>
<dbReference type="PROSITE" id="PS50110">
    <property type="entry name" value="RESPONSE_REGULATORY"/>
    <property type="match status" value="3"/>
</dbReference>
<keyword evidence="14" id="KW-1185">Reference proteome</keyword>
<dbReference type="Pfam" id="PF02518">
    <property type="entry name" value="HATPase_c"/>
    <property type="match status" value="1"/>
</dbReference>
<comment type="catalytic activity">
    <reaction evidence="1">
        <text>ATP + protein L-histidine = ADP + protein N-phospho-L-histidine.</text>
        <dbReference type="EC" id="2.7.13.3"/>
    </reaction>
</comment>
<feature type="modified residue" description="4-aspartylphosphate" evidence="7">
    <location>
        <position position="932"/>
    </location>
</feature>
<feature type="domain" description="Response regulatory" evidence="11">
    <location>
        <begin position="1029"/>
        <end position="1151"/>
    </location>
</feature>
<dbReference type="InterPro" id="IPR011006">
    <property type="entry name" value="CheY-like_superfamily"/>
</dbReference>
<dbReference type="InterPro" id="IPR005467">
    <property type="entry name" value="His_kinase_dom"/>
</dbReference>
<feature type="transmembrane region" description="Helical" evidence="9">
    <location>
        <begin position="195"/>
        <end position="213"/>
    </location>
</feature>
<feature type="domain" description="Response regulatory" evidence="11">
    <location>
        <begin position="761"/>
        <end position="874"/>
    </location>
</feature>
<accession>A0A511HI34</accession>
<dbReference type="InterPro" id="IPR001789">
    <property type="entry name" value="Sig_transdc_resp-reg_receiver"/>
</dbReference>
<keyword evidence="5 12" id="KW-0418">Kinase</keyword>
<evidence type="ECO:0000313" key="13">
    <source>
        <dbReference type="EMBL" id="SDE84907.1"/>
    </source>
</evidence>
<dbReference type="CDD" id="cd16922">
    <property type="entry name" value="HATPase_EvgS-ArcB-TorS-like"/>
    <property type="match status" value="1"/>
</dbReference>
<dbReference type="InterPro" id="IPR003018">
    <property type="entry name" value="GAF"/>
</dbReference>
<keyword evidence="8" id="KW-0175">Coiled coil</keyword>
<proteinExistence type="predicted"/>
<dbReference type="Gene3D" id="3.30.450.40">
    <property type="match status" value="1"/>
</dbReference>
<gene>
    <name evidence="12" type="ORF">MVI01_39530</name>
    <name evidence="13" type="ORF">SAMN04488504_11368</name>
</gene>
<reference evidence="12 15" key="2">
    <citation type="submission" date="2019-07" db="EMBL/GenBank/DDBJ databases">
        <title>Whole genome shotgun sequence of Myxococcus virescens NBRC 100334.</title>
        <authorList>
            <person name="Hosoyama A."/>
            <person name="Uohara A."/>
            <person name="Ohji S."/>
            <person name="Ichikawa N."/>
        </authorList>
    </citation>
    <scope>NUCLEOTIDE SEQUENCE [LARGE SCALE GENOMIC DNA]</scope>
    <source>
        <strain evidence="12 15">NBRC 100334</strain>
    </source>
</reference>
<evidence type="ECO:0000313" key="12">
    <source>
        <dbReference type="EMBL" id="GEL72169.1"/>
    </source>
</evidence>
<feature type="modified residue" description="4-aspartylphosphate" evidence="7">
    <location>
        <position position="810"/>
    </location>
</feature>
<evidence type="ECO:0000256" key="5">
    <source>
        <dbReference type="ARBA" id="ARBA00022777"/>
    </source>
</evidence>
<keyword evidence="6" id="KW-0902">Two-component regulatory system</keyword>
<dbReference type="InterPro" id="IPR036890">
    <property type="entry name" value="HATPase_C_sf"/>
</dbReference>
<evidence type="ECO:0000256" key="9">
    <source>
        <dbReference type="SAM" id="Phobius"/>
    </source>
</evidence>
<dbReference type="SUPFAM" id="SSF47384">
    <property type="entry name" value="Homodimeric domain of signal transducing histidine kinase"/>
    <property type="match status" value="1"/>
</dbReference>
<dbReference type="SUPFAM" id="SSF55874">
    <property type="entry name" value="ATPase domain of HSP90 chaperone/DNA topoisomerase II/histidine kinase"/>
    <property type="match status" value="1"/>
</dbReference>
<sequence>MSSSTPRVNRFGPPLPPPTLAGYVVAALAVLLIAVLTYQALETRTNAVEMVRHTMGVVERLKTLLSSVKDAESSQRGFLLTSEDSYLEPYTNANRLLPTQLAELQTLMGDNALQQRRLVTLNALITEKLAEIQRTVELKQTGQPDAALALVRTDEGIELMTRIRALVEQMETEERRLLELRDGDFQRAATTSLTVTWLGSALLLVLIFIAAYMTSREFRARSIQAWMQQGQSLLSAAMQGEQRLEQLGDNVLRLLAEYLDAQVGALYLADEAERFRRFAGYALPATFPNSGAVLQPGEGLVGQALKHRRVFHVQDVPEGYLPVSSSLGQGTPRHLLVVPAQVDGKVNAVLELGFLHPIHPSDLTLLERVAELVAIAVRTSHDRTRLEELLEETQRQSEELQAQQEELRVSNEEIEEQSRILKESQARLEEQQAELEQTNSQLEAQTQLLEKQKDVLTRAQAELTEKAEELERTGRYKSEFLANMSHELRTPLNSSLILAKLLADNKDGNLTEEQVKFAQTISAAGNDLLALINDILDLSRIEAGKVDLLPEAVSLPRFVENLSRTFQVLAQEKGIGFTAQVEPGAPATVETDPQRLGQVLKNLLSNALKFTEKGVVSLRVLPAGPGRVAFAVTDTGIGIPAHLQGLIFEAFRQADGSTHRKYGGSGLGLSISRDLARLLGGDVSVESTPGQGSTFTVTLPVALGDRTLVARESPGAVASFRAPVAPPPAPVPASLVETAPRPLAASAVEDDREQLAPDARVILVVEDDRRFALILRDLARELGFLAIVTDNGSDAYQAAVRYQPSAILLDMNLPDHSGLAVLDQLKRNAKTRHIPVHVISVADHSREALELGAVGYALKPVQREQLMEAVRKLETKFSPGVRRVLVVEDDARQRESIQHLLESDEVGIVGVATAGQALEKLRERTFDCMVMDLNLPDLSGYELLEQMAALENVSFPPVIVYTGRSMTRDEEQRLRRFSKSIIIKGARSPERLLDEVTLFLHQVEARMPPERQRMLQVARDREAALEGRRILVVEDDVRNIFALSSVLEPRGAKVEIARNGKEALERLTRSLAQPSQTVDLVLMDIMMPEMDGLAAMREIRKRTEWHKLPIIALTAKAMRDDQEKCLAAGANDYIAKPLDVEKLLSLIRVWMPKA</sequence>
<evidence type="ECO:0000256" key="4">
    <source>
        <dbReference type="ARBA" id="ARBA00022679"/>
    </source>
</evidence>
<dbReference type="InterPro" id="IPR003661">
    <property type="entry name" value="HisK_dim/P_dom"/>
</dbReference>
<dbReference type="InterPro" id="IPR029016">
    <property type="entry name" value="GAF-like_dom_sf"/>
</dbReference>
<dbReference type="Gene3D" id="3.30.565.10">
    <property type="entry name" value="Histidine kinase-like ATPase, C-terminal domain"/>
    <property type="match status" value="1"/>
</dbReference>
<dbReference type="PANTHER" id="PTHR45339:SF1">
    <property type="entry name" value="HYBRID SIGNAL TRANSDUCTION HISTIDINE KINASE J"/>
    <property type="match status" value="1"/>
</dbReference>
<dbReference type="CDD" id="cd19410">
    <property type="entry name" value="HK9-like_sensor"/>
    <property type="match status" value="1"/>
</dbReference>
<dbReference type="RefSeq" id="WP_090493102.1">
    <property type="nucleotide sequence ID" value="NZ_BJVY01000022.1"/>
</dbReference>
<dbReference type="CDD" id="cd00156">
    <property type="entry name" value="REC"/>
    <property type="match status" value="1"/>
</dbReference>
<reference evidence="13 14" key="1">
    <citation type="submission" date="2016-10" db="EMBL/GenBank/DDBJ databases">
        <authorList>
            <person name="Varghese N."/>
            <person name="Submissions S."/>
        </authorList>
    </citation>
    <scope>NUCLEOTIDE SEQUENCE [LARGE SCALE GENOMIC DNA]</scope>
    <source>
        <strain evidence="13 14">DSM 2260</strain>
    </source>
</reference>
<dbReference type="Pfam" id="PF00072">
    <property type="entry name" value="Response_reg"/>
    <property type="match status" value="3"/>
</dbReference>
<dbReference type="InterPro" id="IPR004358">
    <property type="entry name" value="Sig_transdc_His_kin-like_C"/>
</dbReference>
<keyword evidence="9" id="KW-0472">Membrane</keyword>
<feature type="coiled-coil region" evidence="8">
    <location>
        <begin position="376"/>
        <end position="473"/>
    </location>
</feature>
<dbReference type="Gene3D" id="1.10.287.130">
    <property type="match status" value="1"/>
</dbReference>
<evidence type="ECO:0000256" key="3">
    <source>
        <dbReference type="ARBA" id="ARBA00022553"/>
    </source>
</evidence>
<evidence type="ECO:0000259" key="11">
    <source>
        <dbReference type="PROSITE" id="PS50110"/>
    </source>
</evidence>
<evidence type="ECO:0000256" key="7">
    <source>
        <dbReference type="PROSITE-ProRule" id="PRU00169"/>
    </source>
</evidence>
<evidence type="ECO:0000256" key="2">
    <source>
        <dbReference type="ARBA" id="ARBA00012438"/>
    </source>
</evidence>
<dbReference type="SMART" id="SM00065">
    <property type="entry name" value="GAF"/>
    <property type="match status" value="1"/>
</dbReference>
<dbReference type="CDD" id="cd17546">
    <property type="entry name" value="REC_hyHK_CKI1_RcsC-like"/>
    <property type="match status" value="1"/>
</dbReference>
<dbReference type="SUPFAM" id="SSF55781">
    <property type="entry name" value="GAF domain-like"/>
    <property type="match status" value="1"/>
</dbReference>
<dbReference type="EMBL" id="BJVY01000022">
    <property type="protein sequence ID" value="GEL72169.1"/>
    <property type="molecule type" value="Genomic_DNA"/>
</dbReference>
<feature type="transmembrane region" description="Helical" evidence="9">
    <location>
        <begin position="20"/>
        <end position="41"/>
    </location>
</feature>
<dbReference type="InterPro" id="IPR007891">
    <property type="entry name" value="CHASE3"/>
</dbReference>
<dbReference type="Pfam" id="PF05227">
    <property type="entry name" value="CHASE3"/>
    <property type="match status" value="1"/>
</dbReference>
<dbReference type="CDD" id="cd00082">
    <property type="entry name" value="HisKA"/>
    <property type="match status" value="1"/>
</dbReference>
<dbReference type="AlphaFoldDB" id="A0A511HI34"/>
<comment type="caution">
    <text evidence="12">The sequence shown here is derived from an EMBL/GenBank/DDBJ whole genome shotgun (WGS) entry which is preliminary data.</text>
</comment>
<dbReference type="Proteomes" id="UP000321224">
    <property type="component" value="Unassembled WGS sequence"/>
</dbReference>
<dbReference type="EC" id="2.7.13.3" evidence="2"/>
<evidence type="ECO:0000256" key="6">
    <source>
        <dbReference type="ARBA" id="ARBA00023012"/>
    </source>
</evidence>
<evidence type="ECO:0000259" key="10">
    <source>
        <dbReference type="PROSITE" id="PS50109"/>
    </source>
</evidence>
<feature type="domain" description="Histidine kinase" evidence="10">
    <location>
        <begin position="483"/>
        <end position="703"/>
    </location>
</feature>
<dbReference type="Pfam" id="PF00512">
    <property type="entry name" value="HisKA"/>
    <property type="match status" value="1"/>
</dbReference>
<protein>
    <recommendedName>
        <fullName evidence="2">histidine kinase</fullName>
        <ecNumber evidence="2">2.7.13.3</ecNumber>
    </recommendedName>
</protein>
<dbReference type="SMART" id="SM00388">
    <property type="entry name" value="HisKA"/>
    <property type="match status" value="1"/>
</dbReference>
<dbReference type="InterPro" id="IPR036097">
    <property type="entry name" value="HisK_dim/P_sf"/>
</dbReference>
<dbReference type="PANTHER" id="PTHR45339">
    <property type="entry name" value="HYBRID SIGNAL TRANSDUCTION HISTIDINE KINASE J"/>
    <property type="match status" value="1"/>
</dbReference>
<dbReference type="InterPro" id="IPR003594">
    <property type="entry name" value="HATPase_dom"/>
</dbReference>
<keyword evidence="9" id="KW-0812">Transmembrane</keyword>
<dbReference type="FunFam" id="3.30.565.10:FF:000010">
    <property type="entry name" value="Sensor histidine kinase RcsC"/>
    <property type="match status" value="1"/>
</dbReference>
<dbReference type="EMBL" id="FNAJ01000013">
    <property type="protein sequence ID" value="SDE84907.1"/>
    <property type="molecule type" value="Genomic_DNA"/>
</dbReference>
<dbReference type="Pfam" id="PF13185">
    <property type="entry name" value="GAF_2"/>
    <property type="match status" value="1"/>
</dbReference>
<keyword evidence="4" id="KW-0808">Transferase</keyword>
<dbReference type="SMART" id="SM00448">
    <property type="entry name" value="REC"/>
    <property type="match status" value="3"/>
</dbReference>
<keyword evidence="9" id="KW-1133">Transmembrane helix</keyword>